<dbReference type="InterPro" id="IPR007435">
    <property type="entry name" value="DUF484"/>
</dbReference>
<sequence length="237" mass="26379">MTHEPVNPPMYDKDKFDKDRIGAHEIAAWLRRHPNFLQQFPDLALSLVVPREQGPAASLASYQLDILRDKNRELSRRLHELFGNAQENERLAVRTHQLTLALMKQDNAAATVRAMAASLAEDFNGDLVRMVLFVPIAGLEDTDWLQTLPEADARLSPFRDCLKDGEPICGRLQPEKNALLYGLRAEDVQSSALLPLPGVGLIAVGSRDPNRFFPGMGTLFLRMMGEAFAAAMGRFDG</sequence>
<dbReference type="Pfam" id="PF04340">
    <property type="entry name" value="DUF484"/>
    <property type="match status" value="1"/>
</dbReference>
<dbReference type="PANTHER" id="PTHR38765:SF1">
    <property type="entry name" value="DUF484 DOMAIN-CONTAINING PROTEIN"/>
    <property type="match status" value="1"/>
</dbReference>
<comment type="caution">
    <text evidence="1">The sequence shown here is derived from an EMBL/GenBank/DDBJ whole genome shotgun (WGS) entry which is preliminary data.</text>
</comment>
<evidence type="ECO:0000313" key="2">
    <source>
        <dbReference type="Proteomes" id="UP001499959"/>
    </source>
</evidence>
<proteinExistence type="predicted"/>
<dbReference type="Gene3D" id="3.30.450.40">
    <property type="match status" value="1"/>
</dbReference>
<dbReference type="InterPro" id="IPR029016">
    <property type="entry name" value="GAF-like_dom_sf"/>
</dbReference>
<dbReference type="Proteomes" id="UP001499959">
    <property type="component" value="Unassembled WGS sequence"/>
</dbReference>
<dbReference type="EMBL" id="BAABJE010000005">
    <property type="protein sequence ID" value="GAA4791189.1"/>
    <property type="molecule type" value="Genomic_DNA"/>
</dbReference>
<name>A0ABP9B8R8_9GAMM</name>
<gene>
    <name evidence="1" type="ORF">GCM10023307_15690</name>
</gene>
<evidence type="ECO:0000313" key="1">
    <source>
        <dbReference type="EMBL" id="GAA4791189.1"/>
    </source>
</evidence>
<protein>
    <submittedName>
        <fullName evidence="1">DUF484 family protein</fullName>
    </submittedName>
</protein>
<keyword evidence="2" id="KW-1185">Reference proteome</keyword>
<organism evidence="1 2">
    <name type="scientific">Lysobacter hankyongensis</name>
    <dbReference type="NCBI Taxonomy" id="1176535"/>
    <lineage>
        <taxon>Bacteria</taxon>
        <taxon>Pseudomonadati</taxon>
        <taxon>Pseudomonadota</taxon>
        <taxon>Gammaproteobacteria</taxon>
        <taxon>Lysobacterales</taxon>
        <taxon>Lysobacteraceae</taxon>
        <taxon>Lysobacter</taxon>
    </lineage>
</organism>
<accession>A0ABP9B8R8</accession>
<reference evidence="2" key="1">
    <citation type="journal article" date="2019" name="Int. J. Syst. Evol. Microbiol.">
        <title>The Global Catalogue of Microorganisms (GCM) 10K type strain sequencing project: providing services to taxonomists for standard genome sequencing and annotation.</title>
        <authorList>
            <consortium name="The Broad Institute Genomics Platform"/>
            <consortium name="The Broad Institute Genome Sequencing Center for Infectious Disease"/>
            <person name="Wu L."/>
            <person name="Ma J."/>
        </authorList>
    </citation>
    <scope>NUCLEOTIDE SEQUENCE [LARGE SCALE GENOMIC DNA]</scope>
    <source>
        <strain evidence="2">JCM 18204</strain>
    </source>
</reference>
<dbReference type="PANTHER" id="PTHR38765">
    <property type="entry name" value="DUF484 DOMAIN-CONTAINING PROTEIN"/>
    <property type="match status" value="1"/>
</dbReference>